<dbReference type="PANTHER" id="PTHR11977:SF45">
    <property type="entry name" value="SUPERVILLIN"/>
    <property type="match status" value="1"/>
</dbReference>
<dbReference type="InterPro" id="IPR003128">
    <property type="entry name" value="Villin_headpiece"/>
</dbReference>
<proteinExistence type="predicted"/>
<dbReference type="GO" id="GO:0051014">
    <property type="term" value="P:actin filament severing"/>
    <property type="evidence" value="ECO:0007669"/>
    <property type="project" value="TreeGrafter"/>
</dbReference>
<dbReference type="Gene3D" id="1.10.950.10">
    <property type="entry name" value="Villin headpiece domain"/>
    <property type="match status" value="1"/>
</dbReference>
<dbReference type="GO" id="GO:0051016">
    <property type="term" value="P:barbed-end actin filament capping"/>
    <property type="evidence" value="ECO:0007669"/>
    <property type="project" value="TreeGrafter"/>
</dbReference>
<dbReference type="GO" id="GO:0015629">
    <property type="term" value="C:actin cytoskeleton"/>
    <property type="evidence" value="ECO:0007669"/>
    <property type="project" value="TreeGrafter"/>
</dbReference>
<dbReference type="PROSITE" id="PS51089">
    <property type="entry name" value="HP"/>
    <property type="match status" value="1"/>
</dbReference>
<dbReference type="GO" id="GO:0005546">
    <property type="term" value="F:phosphatidylinositol-4,5-bisphosphate binding"/>
    <property type="evidence" value="ECO:0007669"/>
    <property type="project" value="TreeGrafter"/>
</dbReference>
<dbReference type="GO" id="GO:0005737">
    <property type="term" value="C:cytoplasm"/>
    <property type="evidence" value="ECO:0007669"/>
    <property type="project" value="TreeGrafter"/>
</dbReference>
<dbReference type="GO" id="GO:0008154">
    <property type="term" value="P:actin polymerization or depolymerization"/>
    <property type="evidence" value="ECO:0007669"/>
    <property type="project" value="TreeGrafter"/>
</dbReference>
<organism evidence="2 3">
    <name type="scientific">Cryptotermes secundus</name>
    <dbReference type="NCBI Taxonomy" id="105785"/>
    <lineage>
        <taxon>Eukaryota</taxon>
        <taxon>Metazoa</taxon>
        <taxon>Ecdysozoa</taxon>
        <taxon>Arthropoda</taxon>
        <taxon>Hexapoda</taxon>
        <taxon>Insecta</taxon>
        <taxon>Pterygota</taxon>
        <taxon>Neoptera</taxon>
        <taxon>Polyneoptera</taxon>
        <taxon>Dictyoptera</taxon>
        <taxon>Blattodea</taxon>
        <taxon>Blattoidea</taxon>
        <taxon>Termitoidae</taxon>
        <taxon>Kalotermitidae</taxon>
        <taxon>Cryptotermitinae</taxon>
        <taxon>Cryptotermes</taxon>
    </lineage>
</organism>
<dbReference type="Proteomes" id="UP000235965">
    <property type="component" value="Unassembled WGS sequence"/>
</dbReference>
<dbReference type="Pfam" id="PF02209">
    <property type="entry name" value="VHP"/>
    <property type="match status" value="1"/>
</dbReference>
<dbReference type="InterPro" id="IPR029006">
    <property type="entry name" value="ADF-H/Gelsolin-like_dom_sf"/>
</dbReference>
<name>A0A2J7QLX2_9NEOP</name>
<comment type="caution">
    <text evidence="2">The sequence shown here is derived from an EMBL/GenBank/DDBJ whole genome shotgun (WGS) entry which is preliminary data.</text>
</comment>
<protein>
    <recommendedName>
        <fullName evidence="1">HP domain-containing protein</fullName>
    </recommendedName>
</protein>
<accession>A0A2J7QLX2</accession>
<dbReference type="InterPro" id="IPR036886">
    <property type="entry name" value="Villin_headpiece_dom_sf"/>
</dbReference>
<dbReference type="SUPFAM" id="SSF55753">
    <property type="entry name" value="Actin depolymerizing proteins"/>
    <property type="match status" value="1"/>
</dbReference>
<dbReference type="OrthoDB" id="28894at2759"/>
<evidence type="ECO:0000313" key="3">
    <source>
        <dbReference type="Proteomes" id="UP000235965"/>
    </source>
</evidence>
<sequence>MDNNAGNELWLWQGWWPDHKGEETEGSDARGSGAVRWQAERRAAMQTALDYWHSQRETKESPAAYLVWAGLEPLQFTNLFPIWTDRDDIAELNIRDGRKPGEILKVEEELARLTCSTYPVAQLLQRPLPDGVDPTRLEVYLDPQHFQEVLGMSKEEFLELPTWKQTNIKKAVGLF</sequence>
<dbReference type="SUPFAM" id="SSF47050">
    <property type="entry name" value="VHP, Villin headpiece domain"/>
    <property type="match status" value="1"/>
</dbReference>
<evidence type="ECO:0000313" key="2">
    <source>
        <dbReference type="EMBL" id="PNF29599.1"/>
    </source>
</evidence>
<dbReference type="PANTHER" id="PTHR11977">
    <property type="entry name" value="VILLIN"/>
    <property type="match status" value="1"/>
</dbReference>
<keyword evidence="3" id="KW-1185">Reference proteome</keyword>
<dbReference type="Gene3D" id="3.40.20.10">
    <property type="entry name" value="Severin"/>
    <property type="match status" value="1"/>
</dbReference>
<dbReference type="SMART" id="SM00153">
    <property type="entry name" value="VHP"/>
    <property type="match status" value="1"/>
</dbReference>
<dbReference type="GO" id="GO:0051015">
    <property type="term" value="F:actin filament binding"/>
    <property type="evidence" value="ECO:0007669"/>
    <property type="project" value="InterPro"/>
</dbReference>
<reference evidence="2 3" key="1">
    <citation type="submission" date="2017-12" db="EMBL/GenBank/DDBJ databases">
        <title>Hemimetabolous genomes reveal molecular basis of termite eusociality.</title>
        <authorList>
            <person name="Harrison M.C."/>
            <person name="Jongepier E."/>
            <person name="Robertson H.M."/>
            <person name="Arning N."/>
            <person name="Bitard-Feildel T."/>
            <person name="Chao H."/>
            <person name="Childers C.P."/>
            <person name="Dinh H."/>
            <person name="Doddapaneni H."/>
            <person name="Dugan S."/>
            <person name="Gowin J."/>
            <person name="Greiner C."/>
            <person name="Han Y."/>
            <person name="Hu H."/>
            <person name="Hughes D.S.T."/>
            <person name="Huylmans A.-K."/>
            <person name="Kemena C."/>
            <person name="Kremer L.P.M."/>
            <person name="Lee S.L."/>
            <person name="Lopez-Ezquerra A."/>
            <person name="Mallet L."/>
            <person name="Monroy-Kuhn J.M."/>
            <person name="Moser A."/>
            <person name="Murali S.C."/>
            <person name="Muzny D.M."/>
            <person name="Otani S."/>
            <person name="Piulachs M.-D."/>
            <person name="Poelchau M."/>
            <person name="Qu J."/>
            <person name="Schaub F."/>
            <person name="Wada-Katsumata A."/>
            <person name="Worley K.C."/>
            <person name="Xie Q."/>
            <person name="Ylla G."/>
            <person name="Poulsen M."/>
            <person name="Gibbs R.A."/>
            <person name="Schal C."/>
            <person name="Richards S."/>
            <person name="Belles X."/>
            <person name="Korb J."/>
            <person name="Bornberg-Bauer E."/>
        </authorList>
    </citation>
    <scope>NUCLEOTIDE SEQUENCE [LARGE SCALE GENOMIC DNA]</scope>
    <source>
        <tissue evidence="2">Whole body</tissue>
    </source>
</reference>
<gene>
    <name evidence="2" type="ORF">B7P43_G01630</name>
</gene>
<dbReference type="EMBL" id="NEVH01013240">
    <property type="protein sequence ID" value="PNF29599.1"/>
    <property type="molecule type" value="Genomic_DNA"/>
</dbReference>
<dbReference type="InterPro" id="IPR007122">
    <property type="entry name" value="Villin/Gelsolin"/>
</dbReference>
<evidence type="ECO:0000259" key="1">
    <source>
        <dbReference type="PROSITE" id="PS51089"/>
    </source>
</evidence>
<feature type="domain" description="HP" evidence="1">
    <location>
        <begin position="112"/>
        <end position="175"/>
    </location>
</feature>
<dbReference type="AlphaFoldDB" id="A0A2J7QLX2"/>